<keyword evidence="2" id="KW-0325">Glycoprotein</keyword>
<dbReference type="PANTHER" id="PTHR42970">
    <property type="entry name" value="PECTATE LYASE C-RELATED"/>
    <property type="match status" value="1"/>
</dbReference>
<gene>
    <name evidence="4" type="ORF">G5B46_15820</name>
</gene>
<dbReference type="GO" id="GO:0016829">
    <property type="term" value="F:lyase activity"/>
    <property type="evidence" value="ECO:0007669"/>
    <property type="project" value="UniProtKB-KW"/>
</dbReference>
<evidence type="ECO:0000256" key="2">
    <source>
        <dbReference type="ARBA" id="ARBA00023180"/>
    </source>
</evidence>
<evidence type="ECO:0000256" key="1">
    <source>
        <dbReference type="ARBA" id="ARBA00022723"/>
    </source>
</evidence>
<dbReference type="GO" id="GO:0046872">
    <property type="term" value="F:metal ion binding"/>
    <property type="evidence" value="ECO:0007669"/>
    <property type="project" value="UniProtKB-KW"/>
</dbReference>
<dbReference type="PROSITE" id="PS51318">
    <property type="entry name" value="TAT"/>
    <property type="match status" value="1"/>
</dbReference>
<comment type="caution">
    <text evidence="4">The sequence shown here is derived from an EMBL/GenBank/DDBJ whole genome shotgun (WGS) entry which is preliminary data.</text>
</comment>
<name>A0A6G4QZN3_9CAUL</name>
<reference evidence="4" key="1">
    <citation type="submission" date="2020-02" db="EMBL/GenBank/DDBJ databases">
        <authorList>
            <person name="Gao J."/>
            <person name="Sun J."/>
        </authorList>
    </citation>
    <scope>NUCLEOTIDE SEQUENCE</scope>
    <source>
        <strain evidence="4">602-2</strain>
    </source>
</reference>
<keyword evidence="1" id="KW-0479">Metal-binding</keyword>
<keyword evidence="4" id="KW-0456">Lyase</keyword>
<dbReference type="InterPro" id="IPR052063">
    <property type="entry name" value="Polysaccharide_Lyase_1"/>
</dbReference>
<dbReference type="PANTHER" id="PTHR42970:SF1">
    <property type="entry name" value="PECTATE LYASE C-RELATED"/>
    <property type="match status" value="1"/>
</dbReference>
<dbReference type="AlphaFoldDB" id="A0A6G4QZN3"/>
<evidence type="ECO:0000313" key="4">
    <source>
        <dbReference type="EMBL" id="NGM51080.1"/>
    </source>
</evidence>
<organism evidence="4">
    <name type="scientific">Caulobacter sp. 602-2</name>
    <dbReference type="NCBI Taxonomy" id="2710887"/>
    <lineage>
        <taxon>Bacteria</taxon>
        <taxon>Pseudomonadati</taxon>
        <taxon>Pseudomonadota</taxon>
        <taxon>Alphaproteobacteria</taxon>
        <taxon>Caulobacterales</taxon>
        <taxon>Caulobacteraceae</taxon>
        <taxon>Caulobacter</taxon>
    </lineage>
</organism>
<dbReference type="RefSeq" id="WP_165260192.1">
    <property type="nucleotide sequence ID" value="NZ_JAAKGT010000007.1"/>
</dbReference>
<evidence type="ECO:0000256" key="3">
    <source>
        <dbReference type="SAM" id="SignalP"/>
    </source>
</evidence>
<dbReference type="InterPro" id="IPR011050">
    <property type="entry name" value="Pectin_lyase_fold/virulence"/>
</dbReference>
<proteinExistence type="predicted"/>
<keyword evidence="3" id="KW-0732">Signal</keyword>
<dbReference type="EMBL" id="JAAKGT010000007">
    <property type="protein sequence ID" value="NGM51080.1"/>
    <property type="molecule type" value="Genomic_DNA"/>
</dbReference>
<dbReference type="Gene3D" id="2.160.20.10">
    <property type="entry name" value="Single-stranded right-handed beta-helix, Pectin lyase-like"/>
    <property type="match status" value="1"/>
</dbReference>
<sequence length="419" mass="44372">MKMSKLMPMDRRTVLAGAGAVLLAPTATRAGVPDFAALGWASDKGGEGGRTLRVTTLAADGPGSFRAAVEASGPRKVVFDVAGVIDLGRKSIRIREPFLTVAGETAPSPGITFIRGGVQVESHDVVLRHLRVRAGRDGAADRSGWEVDGITCWKARDVIVDHCSIAWATDENLSASGPRFDGGDTVEAWRAGTSHRITFSNNIVSEGLSHASHVKGEHSKGTLIHDNATQVLIAGNLYAHNLERNQLFKGAVHAVSVNNLIYDPGTRAMHYALNAPEWEGRAWQVGQLALVGNVVRGGASTRPDLPFLIVEGQGDLDLYAHDNHAAYAGGAAMPDLRVLPTTPLPRVRRLPAAPLWPEGLKALPASAVERHVLAGAGARPWDRDAVDLRVLGQVKDGTGRVIDDEAEVGGYASAGRAKA</sequence>
<dbReference type="InterPro" id="IPR006311">
    <property type="entry name" value="TAT_signal"/>
</dbReference>
<dbReference type="SUPFAM" id="SSF51126">
    <property type="entry name" value="Pectin lyase-like"/>
    <property type="match status" value="1"/>
</dbReference>
<feature type="chain" id="PRO_5026333920" evidence="3">
    <location>
        <begin position="31"/>
        <end position="419"/>
    </location>
</feature>
<accession>A0A6G4QZN3</accession>
<dbReference type="InterPro" id="IPR012334">
    <property type="entry name" value="Pectin_lyas_fold"/>
</dbReference>
<protein>
    <submittedName>
        <fullName evidence="4">Pectate lyase</fullName>
    </submittedName>
</protein>
<feature type="signal peptide" evidence="3">
    <location>
        <begin position="1"/>
        <end position="30"/>
    </location>
</feature>